<sequence>MRARLTLTPYGLLRRPGHTPRSAAAGKAVICSQCLVYSCISSPSLLSSTRLPYNSRSYHPSRRKNQSALGSAISAAQNLFSKDTPPPLPPSSSCPPSPSLSPRPPGTPGGVPITIDPLRIVAKELKFMKKNIRQLLGSGHPLLDRVAKYYTTSEGKHVRPLLVLLMSQATAHAPKTARQVPYVSAAGINDAITSPAILADTNPDHSSLLTSSSSSSSSSSSREAAYNGLAGNVDVDGDTDTGNGTDILPAQRRLAEITELIHTASLLHDDVIDNAVTRRSAVSANLEFGNKMAVLAGDFLLGRASVALARLRDPEVIELLSTVIANLIEGEFMQLKNTERDELNPSFTDETITYYLQKTYLKSASLISKSCRAAALLGHSSPEIVEAAYSYGRNLGLAFQLVDDMLDYTISGEELGKPAGADLELGLATAPLLFAWRANPELGALVGRKFKGKGDVQLARQIVSQSDGLEQTRALAQEYTDKAIEAIGIFPDTEAKAGLIEMCTKVTKRRK</sequence>
<keyword evidence="5" id="KW-0460">Magnesium</keyword>
<dbReference type="GO" id="GO:0008299">
    <property type="term" value="P:isoprenoid biosynthetic process"/>
    <property type="evidence" value="ECO:0007669"/>
    <property type="project" value="UniProtKB-KW"/>
</dbReference>
<reference evidence="8 9" key="1">
    <citation type="submission" date="2015-07" db="EMBL/GenBank/DDBJ databases">
        <title>Emmonsia species relationships and genome sequence.</title>
        <authorList>
            <consortium name="The Broad Institute Genomics Platform"/>
            <person name="Cuomo C.A."/>
            <person name="Munoz J.F."/>
            <person name="Imamovic A."/>
            <person name="Priest M.E."/>
            <person name="Young S."/>
            <person name="Clay O.K."/>
            <person name="McEwen J.G."/>
        </authorList>
    </citation>
    <scope>NUCLEOTIDE SEQUENCE [LARGE SCALE GENOMIC DNA]</scope>
    <source>
        <strain evidence="8 9">UAMH 9510</strain>
    </source>
</reference>
<comment type="cofactor">
    <cofactor evidence="1">
        <name>Mg(2+)</name>
        <dbReference type="ChEBI" id="CHEBI:18420"/>
    </cofactor>
</comment>
<keyword evidence="4" id="KW-0479">Metal-binding</keyword>
<dbReference type="Proteomes" id="UP000182235">
    <property type="component" value="Unassembled WGS sequence"/>
</dbReference>
<evidence type="ECO:0000313" key="8">
    <source>
        <dbReference type="EMBL" id="OJD12709.1"/>
    </source>
</evidence>
<evidence type="ECO:0000256" key="1">
    <source>
        <dbReference type="ARBA" id="ARBA00001946"/>
    </source>
</evidence>
<dbReference type="SFLD" id="SFLDS00005">
    <property type="entry name" value="Isoprenoid_Synthase_Type_I"/>
    <property type="match status" value="1"/>
</dbReference>
<evidence type="ECO:0000256" key="7">
    <source>
        <dbReference type="SAM" id="MobiDB-lite"/>
    </source>
</evidence>
<dbReference type="OrthoDB" id="9927103at2759"/>
<dbReference type="EMBL" id="LGRN01000373">
    <property type="protein sequence ID" value="OJD12709.1"/>
    <property type="molecule type" value="Genomic_DNA"/>
</dbReference>
<dbReference type="InterPro" id="IPR008949">
    <property type="entry name" value="Isoprenoid_synthase_dom_sf"/>
</dbReference>
<dbReference type="GO" id="GO:0046872">
    <property type="term" value="F:metal ion binding"/>
    <property type="evidence" value="ECO:0007669"/>
    <property type="project" value="UniProtKB-KW"/>
</dbReference>
<evidence type="ECO:0000256" key="5">
    <source>
        <dbReference type="ARBA" id="ARBA00022842"/>
    </source>
</evidence>
<evidence type="ECO:0008006" key="10">
    <source>
        <dbReference type="Google" id="ProtNLM"/>
    </source>
</evidence>
<feature type="compositionally biased region" description="Pro residues" evidence="7">
    <location>
        <begin position="84"/>
        <end position="107"/>
    </location>
</feature>
<feature type="compositionally biased region" description="Low complexity" evidence="7">
    <location>
        <begin position="206"/>
        <end position="221"/>
    </location>
</feature>
<dbReference type="GO" id="GO:0004659">
    <property type="term" value="F:prenyltransferase activity"/>
    <property type="evidence" value="ECO:0007669"/>
    <property type="project" value="InterPro"/>
</dbReference>
<dbReference type="VEuPathDB" id="FungiDB:AJ78_06741"/>
<evidence type="ECO:0000256" key="3">
    <source>
        <dbReference type="ARBA" id="ARBA00022679"/>
    </source>
</evidence>
<dbReference type="PANTHER" id="PTHR12001:SF69">
    <property type="entry name" value="ALL TRANS-POLYPRENYL-DIPHOSPHATE SYNTHASE PDSS1"/>
    <property type="match status" value="1"/>
</dbReference>
<dbReference type="GO" id="GO:0046165">
    <property type="term" value="P:alcohol biosynthetic process"/>
    <property type="evidence" value="ECO:0007669"/>
    <property type="project" value="UniProtKB-ARBA"/>
</dbReference>
<dbReference type="SUPFAM" id="SSF48576">
    <property type="entry name" value="Terpenoid synthases"/>
    <property type="match status" value="1"/>
</dbReference>
<feature type="region of interest" description="Disordered" evidence="7">
    <location>
        <begin position="79"/>
        <end position="112"/>
    </location>
</feature>
<dbReference type="GO" id="GO:0006744">
    <property type="term" value="P:ubiquinone biosynthetic process"/>
    <property type="evidence" value="ECO:0007669"/>
    <property type="project" value="TreeGrafter"/>
</dbReference>
<dbReference type="Pfam" id="PF00348">
    <property type="entry name" value="polyprenyl_synt"/>
    <property type="match status" value="1"/>
</dbReference>
<evidence type="ECO:0000256" key="2">
    <source>
        <dbReference type="ARBA" id="ARBA00006706"/>
    </source>
</evidence>
<comment type="similarity">
    <text evidence="2">Belongs to the FPP/GGPP synthase family.</text>
</comment>
<dbReference type="PANTHER" id="PTHR12001">
    <property type="entry name" value="GERANYLGERANYL PYROPHOSPHATE SYNTHASE"/>
    <property type="match status" value="1"/>
</dbReference>
<proteinExistence type="inferred from homology"/>
<dbReference type="CDD" id="cd00685">
    <property type="entry name" value="Trans_IPPS_HT"/>
    <property type="match status" value="1"/>
</dbReference>
<keyword evidence="9" id="KW-1185">Reference proteome</keyword>
<accession>A0A1J9QC20</accession>
<comment type="caution">
    <text evidence="8">The sequence shown here is derived from an EMBL/GenBank/DDBJ whole genome shotgun (WGS) entry which is preliminary data.</text>
</comment>
<dbReference type="PROSITE" id="PS00444">
    <property type="entry name" value="POLYPRENYL_SYNTHASE_2"/>
    <property type="match status" value="1"/>
</dbReference>
<dbReference type="InterPro" id="IPR033749">
    <property type="entry name" value="Polyprenyl_synt_CS"/>
</dbReference>
<evidence type="ECO:0000313" key="9">
    <source>
        <dbReference type="Proteomes" id="UP000182235"/>
    </source>
</evidence>
<evidence type="ECO:0000256" key="4">
    <source>
        <dbReference type="ARBA" id="ARBA00022723"/>
    </source>
</evidence>
<keyword evidence="6" id="KW-0414">Isoprene biosynthesis</keyword>
<keyword evidence="3" id="KW-0808">Transferase</keyword>
<organism evidence="8 9">
    <name type="scientific">Emergomyces pasteurianus Ep9510</name>
    <dbReference type="NCBI Taxonomy" id="1447872"/>
    <lineage>
        <taxon>Eukaryota</taxon>
        <taxon>Fungi</taxon>
        <taxon>Dikarya</taxon>
        <taxon>Ascomycota</taxon>
        <taxon>Pezizomycotina</taxon>
        <taxon>Eurotiomycetes</taxon>
        <taxon>Eurotiomycetidae</taxon>
        <taxon>Onygenales</taxon>
        <taxon>Ajellomycetaceae</taxon>
        <taxon>Emergomyces</taxon>
    </lineage>
</organism>
<dbReference type="GO" id="GO:0043386">
    <property type="term" value="P:mycotoxin biosynthetic process"/>
    <property type="evidence" value="ECO:0007669"/>
    <property type="project" value="UniProtKB-ARBA"/>
</dbReference>
<feature type="region of interest" description="Disordered" evidence="7">
    <location>
        <begin position="203"/>
        <end position="223"/>
    </location>
</feature>
<dbReference type="Gene3D" id="1.10.600.10">
    <property type="entry name" value="Farnesyl Diphosphate Synthase"/>
    <property type="match status" value="1"/>
</dbReference>
<dbReference type="InterPro" id="IPR000092">
    <property type="entry name" value="Polyprenyl_synt"/>
</dbReference>
<gene>
    <name evidence="8" type="ORF">AJ78_06741</name>
</gene>
<dbReference type="AlphaFoldDB" id="A0A1J9QC20"/>
<name>A0A1J9QC20_9EURO</name>
<dbReference type="GO" id="GO:1990234">
    <property type="term" value="C:transferase complex"/>
    <property type="evidence" value="ECO:0007669"/>
    <property type="project" value="TreeGrafter"/>
</dbReference>
<evidence type="ECO:0000256" key="6">
    <source>
        <dbReference type="ARBA" id="ARBA00023229"/>
    </source>
</evidence>
<dbReference type="STRING" id="1447872.A0A1J9QC20"/>
<protein>
    <recommendedName>
        <fullName evidence="10">Hexaprenyl pyrophosphate synthase, mitochondrial</fullName>
    </recommendedName>
</protein>